<keyword evidence="1" id="KW-0472">Membrane</keyword>
<dbReference type="STRING" id="1117707.VQ7734_00665"/>
<feature type="transmembrane region" description="Helical" evidence="1">
    <location>
        <begin position="12"/>
        <end position="35"/>
    </location>
</feature>
<keyword evidence="1" id="KW-1133">Transmembrane helix</keyword>
<dbReference type="RefSeq" id="WP_073579876.1">
    <property type="nucleotide sequence ID" value="NZ_AP024897.1"/>
</dbReference>
<feature type="domain" description="DUF1468" evidence="2">
    <location>
        <begin position="17"/>
        <end position="150"/>
    </location>
</feature>
<feature type="transmembrane region" description="Helical" evidence="1">
    <location>
        <begin position="41"/>
        <end position="60"/>
    </location>
</feature>
<feature type="transmembrane region" description="Helical" evidence="1">
    <location>
        <begin position="126"/>
        <end position="149"/>
    </location>
</feature>
<sequence>MTTRTRRPGELVFNGLLVIISLFLVYQSSLISGFTSWSSPGFFPVLASLIMLLSSVFSFVRGCRMSSPTLPVLSFWRRVLPRQVMIMMLAVVIFAFALSEIGFLPASFIFLLVTIRLFYSKNWLKTLFITIVSLAIIYLIFRGIFQVILPESEWLTQLTGIGV</sequence>
<keyword evidence="1" id="KW-0812">Transmembrane</keyword>
<dbReference type="Proteomes" id="UP000184600">
    <property type="component" value="Unassembled WGS sequence"/>
</dbReference>
<dbReference type="InterPro" id="IPR009936">
    <property type="entry name" value="DUF1468"/>
</dbReference>
<evidence type="ECO:0000256" key="1">
    <source>
        <dbReference type="SAM" id="Phobius"/>
    </source>
</evidence>
<name>A0A1M7YQZ3_9VIBR</name>
<evidence type="ECO:0000259" key="2">
    <source>
        <dbReference type="Pfam" id="PF07331"/>
    </source>
</evidence>
<evidence type="ECO:0000313" key="3">
    <source>
        <dbReference type="EMBL" id="SHO54946.1"/>
    </source>
</evidence>
<feature type="transmembrane region" description="Helical" evidence="1">
    <location>
        <begin position="103"/>
        <end position="119"/>
    </location>
</feature>
<dbReference type="Pfam" id="PF07331">
    <property type="entry name" value="TctB"/>
    <property type="match status" value="1"/>
</dbReference>
<evidence type="ECO:0000313" key="4">
    <source>
        <dbReference type="Proteomes" id="UP000184600"/>
    </source>
</evidence>
<dbReference type="EMBL" id="FRFG01000009">
    <property type="protein sequence ID" value="SHO54946.1"/>
    <property type="molecule type" value="Genomic_DNA"/>
</dbReference>
<keyword evidence="4" id="KW-1185">Reference proteome</keyword>
<organism evidence="3 4">
    <name type="scientific">Vibrio quintilis</name>
    <dbReference type="NCBI Taxonomy" id="1117707"/>
    <lineage>
        <taxon>Bacteria</taxon>
        <taxon>Pseudomonadati</taxon>
        <taxon>Pseudomonadota</taxon>
        <taxon>Gammaproteobacteria</taxon>
        <taxon>Vibrionales</taxon>
        <taxon>Vibrionaceae</taxon>
        <taxon>Vibrio</taxon>
    </lineage>
</organism>
<proteinExistence type="predicted"/>
<dbReference type="OrthoDB" id="8907787at2"/>
<protein>
    <submittedName>
        <fullName evidence="3">Tripartite tricarboxylate transporter TctB family protein</fullName>
    </submittedName>
</protein>
<dbReference type="AlphaFoldDB" id="A0A1M7YQZ3"/>
<gene>
    <name evidence="3" type="ORF">VQ7734_00665</name>
</gene>
<accession>A0A1M7YQZ3</accession>
<feature type="transmembrane region" description="Helical" evidence="1">
    <location>
        <begin position="80"/>
        <end position="97"/>
    </location>
</feature>
<reference evidence="4" key="1">
    <citation type="submission" date="2016-12" db="EMBL/GenBank/DDBJ databases">
        <authorList>
            <person name="Rodrigo-Torres L."/>
            <person name="Arahal R.D."/>
            <person name="Lucena T."/>
        </authorList>
    </citation>
    <scope>NUCLEOTIDE SEQUENCE [LARGE SCALE GENOMIC DNA]</scope>
</reference>